<accession>A0A4Y2L2I2</accession>
<keyword evidence="2" id="KW-1185">Reference proteome</keyword>
<evidence type="ECO:0000313" key="1">
    <source>
        <dbReference type="EMBL" id="GBN08470.1"/>
    </source>
</evidence>
<proteinExistence type="predicted"/>
<comment type="caution">
    <text evidence="1">The sequence shown here is derived from an EMBL/GenBank/DDBJ whole genome shotgun (WGS) entry which is preliminary data.</text>
</comment>
<dbReference type="EMBL" id="BGPR01005264">
    <property type="protein sequence ID" value="GBN08470.1"/>
    <property type="molecule type" value="Genomic_DNA"/>
</dbReference>
<organism evidence="1 2">
    <name type="scientific">Araneus ventricosus</name>
    <name type="common">Orbweaver spider</name>
    <name type="synonym">Epeira ventricosa</name>
    <dbReference type="NCBI Taxonomy" id="182803"/>
    <lineage>
        <taxon>Eukaryota</taxon>
        <taxon>Metazoa</taxon>
        <taxon>Ecdysozoa</taxon>
        <taxon>Arthropoda</taxon>
        <taxon>Chelicerata</taxon>
        <taxon>Arachnida</taxon>
        <taxon>Araneae</taxon>
        <taxon>Araneomorphae</taxon>
        <taxon>Entelegynae</taxon>
        <taxon>Araneoidea</taxon>
        <taxon>Araneidae</taxon>
        <taxon>Araneus</taxon>
    </lineage>
</organism>
<sequence>MLSREGPFLLEQTQGCPQGSCSGPAFWNIMADEILSVQWLPMTLRSSLQKTPEKVPESSANSHWISLRSGPTKINCTSQWKNQTMSFSASLSEDQRLNGRVNQLAPKSI</sequence>
<gene>
    <name evidence="1" type="ORF">AVEN_52392_1</name>
</gene>
<dbReference type="OrthoDB" id="4368687at2759"/>
<name>A0A4Y2L2I2_ARAVE</name>
<protein>
    <recommendedName>
        <fullName evidence="3">Reverse transcriptase domain-containing protein</fullName>
    </recommendedName>
</protein>
<evidence type="ECO:0000313" key="2">
    <source>
        <dbReference type="Proteomes" id="UP000499080"/>
    </source>
</evidence>
<evidence type="ECO:0008006" key="3">
    <source>
        <dbReference type="Google" id="ProtNLM"/>
    </source>
</evidence>
<reference evidence="1 2" key="1">
    <citation type="journal article" date="2019" name="Sci. Rep.">
        <title>Orb-weaving spider Araneus ventricosus genome elucidates the spidroin gene catalogue.</title>
        <authorList>
            <person name="Kono N."/>
            <person name="Nakamura H."/>
            <person name="Ohtoshi R."/>
            <person name="Moran D.A.P."/>
            <person name="Shinohara A."/>
            <person name="Yoshida Y."/>
            <person name="Fujiwara M."/>
            <person name="Mori M."/>
            <person name="Tomita M."/>
            <person name="Arakawa K."/>
        </authorList>
    </citation>
    <scope>NUCLEOTIDE SEQUENCE [LARGE SCALE GENOMIC DNA]</scope>
</reference>
<dbReference type="Proteomes" id="UP000499080">
    <property type="component" value="Unassembled WGS sequence"/>
</dbReference>
<dbReference type="AlphaFoldDB" id="A0A4Y2L2I2"/>